<evidence type="ECO:0000259" key="7">
    <source>
        <dbReference type="SMART" id="SM01080"/>
    </source>
</evidence>
<protein>
    <recommendedName>
        <fullName evidence="2">histidine kinase</fullName>
        <ecNumber evidence="2">2.7.13.3</ecNumber>
    </recommendedName>
</protein>
<evidence type="ECO:0000313" key="8">
    <source>
        <dbReference type="EMBL" id="KJH69653.1"/>
    </source>
</evidence>
<dbReference type="STRING" id="1618023.UH38_22770"/>
<dbReference type="RefSeq" id="WP_045056999.1">
    <property type="nucleotide sequence ID" value="NZ_CAWMDP010000036.1"/>
</dbReference>
<dbReference type="EC" id="2.7.13.3" evidence="2"/>
<dbReference type="EMBL" id="JYON01000037">
    <property type="protein sequence ID" value="KJH69653.1"/>
    <property type="molecule type" value="Genomic_DNA"/>
</dbReference>
<evidence type="ECO:0000256" key="1">
    <source>
        <dbReference type="ARBA" id="ARBA00000085"/>
    </source>
</evidence>
<keyword evidence="6" id="KW-1133">Transmembrane helix</keyword>
<accession>A0A0D8ZLE0</accession>
<dbReference type="PANTHER" id="PTHR24421:SF10">
    <property type="entry name" value="NITRATE_NITRITE SENSOR PROTEIN NARQ"/>
    <property type="match status" value="1"/>
</dbReference>
<dbReference type="InterPro" id="IPR036890">
    <property type="entry name" value="HATPase_C_sf"/>
</dbReference>
<feature type="transmembrane region" description="Helical" evidence="6">
    <location>
        <begin position="330"/>
        <end position="351"/>
    </location>
</feature>
<reference evidence="8 9" key="1">
    <citation type="submission" date="2015-02" db="EMBL/GenBank/DDBJ databases">
        <title>Draft genome of a novel marine cyanobacterium (Chroococcales) isolated from South Atlantic Ocean.</title>
        <authorList>
            <person name="Rigonato J."/>
            <person name="Alvarenga D.O."/>
            <person name="Branco L.H."/>
            <person name="Varani A.M."/>
            <person name="Brandini F.P."/>
            <person name="Fiore M.F."/>
        </authorList>
    </citation>
    <scope>NUCLEOTIDE SEQUENCE [LARGE SCALE GENOMIC DNA]</scope>
    <source>
        <strain evidence="8 9">CENA595</strain>
    </source>
</reference>
<evidence type="ECO:0000256" key="5">
    <source>
        <dbReference type="ARBA" id="ARBA00023012"/>
    </source>
</evidence>
<dbReference type="AlphaFoldDB" id="A0A0D8ZLE0"/>
<dbReference type="InterPro" id="IPR007890">
    <property type="entry name" value="CHASE2"/>
</dbReference>
<feature type="domain" description="CHASE2" evidence="7">
    <location>
        <begin position="36"/>
        <end position="347"/>
    </location>
</feature>
<dbReference type="OrthoDB" id="199946at2"/>
<dbReference type="GO" id="GO:0000160">
    <property type="term" value="P:phosphorelay signal transduction system"/>
    <property type="evidence" value="ECO:0007669"/>
    <property type="project" value="UniProtKB-KW"/>
</dbReference>
<dbReference type="GO" id="GO:0004673">
    <property type="term" value="F:protein histidine kinase activity"/>
    <property type="evidence" value="ECO:0007669"/>
    <property type="project" value="UniProtKB-EC"/>
</dbReference>
<keyword evidence="4" id="KW-0418">Kinase</keyword>
<evidence type="ECO:0000256" key="2">
    <source>
        <dbReference type="ARBA" id="ARBA00012438"/>
    </source>
</evidence>
<keyword evidence="9" id="KW-1185">Reference proteome</keyword>
<feature type="transmembrane region" description="Helical" evidence="6">
    <location>
        <begin position="363"/>
        <end position="381"/>
    </location>
</feature>
<comment type="caution">
    <text evidence="8">The sequence shown here is derived from an EMBL/GenBank/DDBJ whole genome shotgun (WGS) entry which is preliminary data.</text>
</comment>
<evidence type="ECO:0000313" key="9">
    <source>
        <dbReference type="Proteomes" id="UP000032452"/>
    </source>
</evidence>
<keyword evidence="6" id="KW-0812">Transmembrane</keyword>
<dbReference type="SUPFAM" id="SSF55874">
    <property type="entry name" value="ATPase domain of HSP90 chaperone/DNA topoisomerase II/histidine kinase"/>
    <property type="match status" value="1"/>
</dbReference>
<dbReference type="SMART" id="SM01080">
    <property type="entry name" value="CHASE2"/>
    <property type="match status" value="1"/>
</dbReference>
<dbReference type="Gene3D" id="3.30.565.10">
    <property type="entry name" value="Histidine kinase-like ATPase, C-terminal domain"/>
    <property type="match status" value="1"/>
</dbReference>
<dbReference type="PANTHER" id="PTHR24421">
    <property type="entry name" value="NITRATE/NITRITE SENSOR PROTEIN NARX-RELATED"/>
    <property type="match status" value="1"/>
</dbReference>
<organism evidence="8 9">
    <name type="scientific">Aliterella atlantica CENA595</name>
    <dbReference type="NCBI Taxonomy" id="1618023"/>
    <lineage>
        <taxon>Bacteria</taxon>
        <taxon>Bacillati</taxon>
        <taxon>Cyanobacteriota</taxon>
        <taxon>Cyanophyceae</taxon>
        <taxon>Chroococcidiopsidales</taxon>
        <taxon>Aliterellaceae</taxon>
        <taxon>Aliterella</taxon>
    </lineage>
</organism>
<proteinExistence type="predicted"/>
<evidence type="ECO:0000256" key="3">
    <source>
        <dbReference type="ARBA" id="ARBA00022679"/>
    </source>
</evidence>
<sequence length="658" mass="73347">MAKILKALNTWQMLGIGLGMGWSLIIGVVFIKLPIVQKLELEIQDSLTGLYKNDDLPKEILIVTVDSAIAKPEHKFYADLVERLISQKAKVVVINLPYSLRRPLDSSLENLIKKLIEKYPDQIVLVTYTKKRSEQTPSLSIYYHLLPFDDKKIKPAVAPEQVHGFFEYEIDLSDVTSPARRAHLTGHFTYVEDLYQTYHLKSFAVLALDKFFLPVRNKAIALADYDKQALLTQNAVRINFYSSAETYPSLNISSICIPTYIQLNQCSIPLANFEVQNIQNKLVIIDLPKEYLASTGMLSPDGDRLSVAQVQANLIGNLMTGSFLRDSPGWLNFIITTLGTLFFGLLVAFQILKNKSDFLGSKIWLALGFIGAYVGLSWLAFAQGLTIPLAIPILTWLSTGASVAVCLLLWQKQQQLRKQRQALAERQAVLMQARKLLHRVATDIHDGPLQELKLVMDGIELLAIKYPTFSPDPLLTRLESVGRDLRNQLSNTRTMAEKLEITPELQAGLDKGIEQRLKQLVSTGKLTINVESRLQPLHEPEDSNWLDTREDIFRFFKEAIANVIRHAQPPNGTATGVTISLSQVGTQCKLSIENDAIKSVSSESSKQLGAAGYGTKLMNTIAAELPGGHWERVPLEDGGTQVTLTWSLEATAEDTNPA</sequence>
<gene>
    <name evidence="8" type="ORF">UH38_22770</name>
</gene>
<dbReference type="InterPro" id="IPR050482">
    <property type="entry name" value="Sensor_HK_TwoCompSys"/>
</dbReference>
<dbReference type="Proteomes" id="UP000032452">
    <property type="component" value="Unassembled WGS sequence"/>
</dbReference>
<evidence type="ECO:0000256" key="6">
    <source>
        <dbReference type="SAM" id="Phobius"/>
    </source>
</evidence>
<comment type="catalytic activity">
    <reaction evidence="1">
        <text>ATP + protein L-histidine = ADP + protein N-phospho-L-histidine.</text>
        <dbReference type="EC" id="2.7.13.3"/>
    </reaction>
</comment>
<dbReference type="Pfam" id="PF05226">
    <property type="entry name" value="CHASE2"/>
    <property type="match status" value="1"/>
</dbReference>
<evidence type="ECO:0000256" key="4">
    <source>
        <dbReference type="ARBA" id="ARBA00022777"/>
    </source>
</evidence>
<name>A0A0D8ZLE0_9CYAN</name>
<feature type="transmembrane region" description="Helical" evidence="6">
    <location>
        <begin position="387"/>
        <end position="410"/>
    </location>
</feature>
<keyword evidence="5" id="KW-0902">Two-component regulatory system</keyword>
<keyword evidence="6" id="KW-0472">Membrane</keyword>
<feature type="transmembrane region" description="Helical" evidence="6">
    <location>
        <begin position="12"/>
        <end position="31"/>
    </location>
</feature>
<keyword evidence="3" id="KW-0808">Transferase</keyword>